<keyword evidence="1" id="KW-0732">Signal</keyword>
<dbReference type="PANTHER" id="PTHR10742:SF382">
    <property type="entry name" value="AMINE OXIDASE DOMAIN-CONTAINING PROTEIN"/>
    <property type="match status" value="1"/>
</dbReference>
<evidence type="ECO:0000259" key="2">
    <source>
        <dbReference type="Pfam" id="PF01593"/>
    </source>
</evidence>
<dbReference type="GeneID" id="39609088"/>
<sequence length="679" mass="75353">MLSPQATSILVLALSSRVLSSPAFISQDTIRFHGLDSVSSESVHNIHVTYEDNFPHGNVQIVYGECNSKSTNHYQHEVASLFTRREAAPDRLVWVVPHDVSQEGCLHAYSEGRLLGRSEPIRFSDPLRKRQILHETGDSNGLWFNGVKYLNSTKKASLSTAEAKNKKIAIVGGGMAGLMTSLLLTSVGITDWHIIESTARVGGRVRTKYLNGTGPNDYQYQEMGPMRFPVSVKYTDTNETLDIQDHKMVFQLADVLNEMNGEDSDLAVKFIPWIQSSPNTPTNSRGYRLPNGQIPSSAQAAASPDMIPKAANASDPEGAELGGKFLERLLDMSPERMRNISTNVFQAHRDAIDRGLFSWSEAAYLKYQLGLDEDTVDFVGGSGNSPMWGDWYDNVYFSATTWRTIDKGLDSLPRAFAPHVEGKITYGRKIDGLQYNETTSKVALTWRESPLDREPKSDEYDYAVVAVPFSKVRLWRTPTYSSLLSRAISTLNYAQSCKVALHYETRFWEHQENPIFGGCGSTDIPGVGSVCYPAYKINSTGPGVILGSYTSGTAARSVAALSEEDHVALIQRAMVEVHGKIANEQWTGAYDRQCWEVDEHQAGAWASPTVGQQELFIPAYHKTEMNTIFVGEHTSITHAWIFSALESAVRGTTQLLLDLGLVDEAKEIVDTWMARWITV</sequence>
<evidence type="ECO:0000256" key="1">
    <source>
        <dbReference type="SAM" id="SignalP"/>
    </source>
</evidence>
<feature type="chain" id="PRO_5017935280" description="Amine oxidase domain-containing protein" evidence="1">
    <location>
        <begin position="21"/>
        <end position="679"/>
    </location>
</feature>
<feature type="signal peptide" evidence="1">
    <location>
        <begin position="1"/>
        <end position="20"/>
    </location>
</feature>
<dbReference type="PANTHER" id="PTHR10742">
    <property type="entry name" value="FLAVIN MONOAMINE OXIDASE"/>
    <property type="match status" value="1"/>
</dbReference>
<dbReference type="Gene3D" id="1.20.1440.240">
    <property type="match status" value="1"/>
</dbReference>
<dbReference type="InterPro" id="IPR002937">
    <property type="entry name" value="Amino_oxidase"/>
</dbReference>
<keyword evidence="4" id="KW-1185">Reference proteome</keyword>
<comment type="caution">
    <text evidence="3">The sequence shown here is derived from an EMBL/GenBank/DDBJ whole genome shotgun (WGS) entry which is preliminary data.</text>
</comment>
<dbReference type="Pfam" id="PF01593">
    <property type="entry name" value="Amino_oxidase"/>
    <property type="match status" value="1"/>
</dbReference>
<dbReference type="SUPFAM" id="SSF54373">
    <property type="entry name" value="FAD-linked reductases, C-terminal domain"/>
    <property type="match status" value="1"/>
</dbReference>
<evidence type="ECO:0000313" key="4">
    <source>
        <dbReference type="Proteomes" id="UP000267145"/>
    </source>
</evidence>
<dbReference type="Gene3D" id="3.50.50.60">
    <property type="entry name" value="FAD/NAD(P)-binding domain"/>
    <property type="match status" value="1"/>
</dbReference>
<dbReference type="GO" id="GO:0009063">
    <property type="term" value="P:amino acid catabolic process"/>
    <property type="evidence" value="ECO:0007669"/>
    <property type="project" value="TreeGrafter"/>
</dbReference>
<dbReference type="InterPro" id="IPR036188">
    <property type="entry name" value="FAD/NAD-bd_sf"/>
</dbReference>
<dbReference type="SUPFAM" id="SSF51905">
    <property type="entry name" value="FAD/NAD(P)-binding domain"/>
    <property type="match status" value="1"/>
</dbReference>
<evidence type="ECO:0000313" key="3">
    <source>
        <dbReference type="EMBL" id="RNJ57918.1"/>
    </source>
</evidence>
<reference evidence="3 4" key="1">
    <citation type="submission" date="2018-10" db="EMBL/GenBank/DDBJ databases">
        <title>Genome sequence of Verticillium nonalfalfae VnAa140.</title>
        <authorList>
            <person name="Stajich J.E."/>
            <person name="Kasson M.T."/>
        </authorList>
    </citation>
    <scope>NUCLEOTIDE SEQUENCE [LARGE SCALE GENOMIC DNA]</scope>
    <source>
        <strain evidence="3 4">VnAa140</strain>
    </source>
</reference>
<accession>A0A3M9YEA8</accession>
<dbReference type="STRING" id="1051616.A0A3M9YEA8"/>
<dbReference type="AlphaFoldDB" id="A0A3M9YEA8"/>
<dbReference type="GO" id="GO:0001716">
    <property type="term" value="F:L-amino-acid oxidase activity"/>
    <property type="evidence" value="ECO:0007669"/>
    <property type="project" value="TreeGrafter"/>
</dbReference>
<dbReference type="RefSeq" id="XP_028496076.1">
    <property type="nucleotide sequence ID" value="XM_028639555.1"/>
</dbReference>
<feature type="domain" description="Amine oxidase" evidence="2">
    <location>
        <begin position="175"/>
        <end position="651"/>
    </location>
</feature>
<gene>
    <name evidence="3" type="ORF">D7B24_005399</name>
</gene>
<dbReference type="Gene3D" id="3.90.660.10">
    <property type="match status" value="1"/>
</dbReference>
<dbReference type="EMBL" id="RBVV01000033">
    <property type="protein sequence ID" value="RNJ57918.1"/>
    <property type="molecule type" value="Genomic_DNA"/>
</dbReference>
<protein>
    <recommendedName>
        <fullName evidence="2">Amine oxidase domain-containing protein</fullName>
    </recommendedName>
</protein>
<name>A0A3M9YEA8_9PEZI</name>
<organism evidence="3 4">
    <name type="scientific">Verticillium nonalfalfae</name>
    <dbReference type="NCBI Taxonomy" id="1051616"/>
    <lineage>
        <taxon>Eukaryota</taxon>
        <taxon>Fungi</taxon>
        <taxon>Dikarya</taxon>
        <taxon>Ascomycota</taxon>
        <taxon>Pezizomycotina</taxon>
        <taxon>Sordariomycetes</taxon>
        <taxon>Hypocreomycetidae</taxon>
        <taxon>Glomerellales</taxon>
        <taxon>Plectosphaerellaceae</taxon>
        <taxon>Verticillium</taxon>
    </lineage>
</organism>
<dbReference type="Proteomes" id="UP000267145">
    <property type="component" value="Unassembled WGS sequence"/>
</dbReference>
<dbReference type="InterPro" id="IPR050281">
    <property type="entry name" value="Flavin_monoamine_oxidase"/>
</dbReference>
<proteinExistence type="predicted"/>